<evidence type="ECO:0000313" key="3">
    <source>
        <dbReference type="Proteomes" id="UP000029643"/>
    </source>
</evidence>
<organism evidence="2 3">
    <name type="scientific">Algibacter lectus</name>
    <dbReference type="NCBI Taxonomy" id="221126"/>
    <lineage>
        <taxon>Bacteria</taxon>
        <taxon>Pseudomonadati</taxon>
        <taxon>Bacteroidota</taxon>
        <taxon>Flavobacteriia</taxon>
        <taxon>Flavobacteriales</taxon>
        <taxon>Flavobacteriaceae</taxon>
        <taxon>Algibacter</taxon>
    </lineage>
</organism>
<name>A0A090WVN0_9FLAO</name>
<protein>
    <submittedName>
        <fullName evidence="2">Uncharacterized protein</fullName>
    </submittedName>
</protein>
<feature type="transmembrane region" description="Helical" evidence="1">
    <location>
        <begin position="20"/>
        <end position="36"/>
    </location>
</feature>
<keyword evidence="1" id="KW-0472">Membrane</keyword>
<reference evidence="2 3" key="1">
    <citation type="journal article" date="2014" name="Genome Announc.">
        <title>Draft Genome Sequences of Marine Flavobacterium Algibacter lectus Strains SS8 and NR4.</title>
        <authorList>
            <person name="Takatani N."/>
            <person name="Nakanishi M."/>
            <person name="Meirelles P."/>
            <person name="Mino S."/>
            <person name="Suda W."/>
            <person name="Oshima K."/>
            <person name="Hattori M."/>
            <person name="Ohkuma M."/>
            <person name="Hosokawa M."/>
            <person name="Miyashita K."/>
            <person name="Thompson F.L."/>
            <person name="Niwa A."/>
            <person name="Sawabe T."/>
            <person name="Sawabe T."/>
        </authorList>
    </citation>
    <scope>NUCLEOTIDE SEQUENCE [LARGE SCALE GENOMIC DNA]</scope>
    <source>
        <strain evidence="3">JCM19274</strain>
    </source>
</reference>
<keyword evidence="1" id="KW-1133">Transmembrane helix</keyword>
<sequence>MFIALASAVKINSFLKTLSPLFNFIAITIIPLLLCLDDY</sequence>
<accession>A0A090WVN0</accession>
<evidence type="ECO:0000256" key="1">
    <source>
        <dbReference type="SAM" id="Phobius"/>
    </source>
</evidence>
<proteinExistence type="predicted"/>
<dbReference type="AlphaFoldDB" id="A0A090WVN0"/>
<evidence type="ECO:0000313" key="2">
    <source>
        <dbReference type="EMBL" id="GAL81021.1"/>
    </source>
</evidence>
<keyword evidence="1" id="KW-0812">Transmembrane</keyword>
<comment type="caution">
    <text evidence="2">The sequence shown here is derived from an EMBL/GenBank/DDBJ whole genome shotgun (WGS) entry which is preliminary data.</text>
</comment>
<dbReference type="Proteomes" id="UP000029643">
    <property type="component" value="Unassembled WGS sequence"/>
</dbReference>
<dbReference type="EMBL" id="BBNU01000013">
    <property type="protein sequence ID" value="GAL81021.1"/>
    <property type="molecule type" value="Genomic_DNA"/>
</dbReference>
<gene>
    <name evidence="2" type="ORF">JCM19274_2195</name>
</gene>